<name>A0A1H6Z0C9_9FIRM</name>
<accession>A0A1H6Z0C9</accession>
<organism evidence="1 2">
    <name type="scientific">Propionispira arboris</name>
    <dbReference type="NCBI Taxonomy" id="84035"/>
    <lineage>
        <taxon>Bacteria</taxon>
        <taxon>Bacillati</taxon>
        <taxon>Bacillota</taxon>
        <taxon>Negativicutes</taxon>
        <taxon>Selenomonadales</taxon>
        <taxon>Selenomonadaceae</taxon>
        <taxon>Propionispira</taxon>
    </lineage>
</organism>
<dbReference type="AlphaFoldDB" id="A0A1H6Z0C9"/>
<sequence>MIYYISSFIDDLYNKKMFEYTALNEKYTLTPEQYIFPKEHRQSGHMRQNLTATEIFQLRQSIELRILEILGVRGINESNGAWKKITADQLANALDIEKGYIFPICITNIMKIHHWTNVFIHQGFIGNYWLS</sequence>
<dbReference type="RefSeq" id="WP_177177529.1">
    <property type="nucleotide sequence ID" value="NZ_FNZK01000007.1"/>
</dbReference>
<dbReference type="Proteomes" id="UP000199662">
    <property type="component" value="Unassembled WGS sequence"/>
</dbReference>
<evidence type="ECO:0000313" key="2">
    <source>
        <dbReference type="Proteomes" id="UP000199662"/>
    </source>
</evidence>
<proteinExistence type="predicted"/>
<evidence type="ECO:0000313" key="1">
    <source>
        <dbReference type="EMBL" id="SEJ42990.1"/>
    </source>
</evidence>
<dbReference type="EMBL" id="FNZK01000007">
    <property type="protein sequence ID" value="SEJ42990.1"/>
    <property type="molecule type" value="Genomic_DNA"/>
</dbReference>
<keyword evidence="2" id="KW-1185">Reference proteome</keyword>
<reference evidence="1 2" key="1">
    <citation type="submission" date="2016-10" db="EMBL/GenBank/DDBJ databases">
        <authorList>
            <person name="de Groot N.N."/>
        </authorList>
    </citation>
    <scope>NUCLEOTIDE SEQUENCE [LARGE SCALE GENOMIC DNA]</scope>
    <source>
        <strain evidence="1 2">DSM 2179</strain>
    </source>
</reference>
<protein>
    <submittedName>
        <fullName evidence="1">Uncharacterized protein</fullName>
    </submittedName>
</protein>
<gene>
    <name evidence="1" type="ORF">SAMN05660742_107112</name>
</gene>